<dbReference type="InterPro" id="IPR025605">
    <property type="entry name" value="OST-HTH/LOTUS_dom"/>
</dbReference>
<comment type="caution">
    <text evidence="2">The sequence shown here is derived from an EMBL/GenBank/DDBJ whole genome shotgun (WGS) entry which is preliminary data.</text>
</comment>
<reference evidence="2 3" key="1">
    <citation type="submission" date="2011-10" db="EMBL/GenBank/DDBJ databases">
        <title>The Genome Sequence of Lachnospiraceae bacterium ACC2.</title>
        <authorList>
            <consortium name="The Broad Institute Genome Sequencing Platform"/>
            <person name="Earl A."/>
            <person name="Ward D."/>
            <person name="Feldgarden M."/>
            <person name="Gevers D."/>
            <person name="Sizova M."/>
            <person name="Hazen A."/>
            <person name="Epstein S."/>
            <person name="Young S.K."/>
            <person name="Zeng Q."/>
            <person name="Gargeya S."/>
            <person name="Fitzgerald M."/>
            <person name="Haas B."/>
            <person name="Abouelleil A."/>
            <person name="Alvarado L."/>
            <person name="Arachchi H.M."/>
            <person name="Berlin A."/>
            <person name="Brown A."/>
            <person name="Chapman S.B."/>
            <person name="Chen Z."/>
            <person name="Dunbar C."/>
            <person name="Freedman E."/>
            <person name="Gearin G."/>
            <person name="Goldberg J."/>
            <person name="Griggs A."/>
            <person name="Gujja S."/>
            <person name="Heiman D."/>
            <person name="Howarth C."/>
            <person name="Larson L."/>
            <person name="Lui A."/>
            <person name="MacDonald P.J.P."/>
            <person name="Montmayeur A."/>
            <person name="Murphy C."/>
            <person name="Neiman D."/>
            <person name="Pearson M."/>
            <person name="Priest M."/>
            <person name="Roberts A."/>
            <person name="Saif S."/>
            <person name="Shea T."/>
            <person name="Shenoy N."/>
            <person name="Sisk P."/>
            <person name="Stolte C."/>
            <person name="Sykes S."/>
            <person name="Wortman J."/>
            <person name="Nusbaum C."/>
            <person name="Birren B."/>
        </authorList>
    </citation>
    <scope>NUCLEOTIDE SEQUENCE [LARGE SCALE GENOMIC DNA]</scope>
    <source>
        <strain evidence="2 3">ACC2</strain>
    </source>
</reference>
<dbReference type="Gene3D" id="3.40.50.1010">
    <property type="entry name" value="5'-nuclease"/>
    <property type="match status" value="1"/>
</dbReference>
<keyword evidence="3" id="KW-1185">Reference proteome</keyword>
<sequence>MNGEEKERRVAVLIDAENIAPKYLPIVLSEANNLGSVNIKRIYGDWTMPQMSSWRNVILDNSIQPIQQYSNVSGKNSSDSALIIDAMDLLYQGRFDCFCIVSSDSDFTRLAARLRESEIYVLGMGEQKTPKSFISACSKFSYIDLLYRANQPPLPAMTDKAAEMEHNEKNSASTGSSGMGMRLKSVRKALIQIWEENSDDDGWIASSQLGNFLNKQFPDFDVRNFQFKKFVPFIDSTNLFEKRTEGLHVSFRLK</sequence>
<proteinExistence type="predicted"/>
<dbReference type="CDD" id="cd10146">
    <property type="entry name" value="LabA_like_C"/>
    <property type="match status" value="1"/>
</dbReference>
<dbReference type="CDD" id="cd11297">
    <property type="entry name" value="PIN_LabA-like_N_1"/>
    <property type="match status" value="1"/>
</dbReference>
<dbReference type="InterPro" id="IPR041966">
    <property type="entry name" value="LOTUS-like"/>
</dbReference>
<dbReference type="PANTHER" id="PTHR35811">
    <property type="entry name" value="SLR1870 PROTEIN"/>
    <property type="match status" value="1"/>
</dbReference>
<evidence type="ECO:0000259" key="1">
    <source>
        <dbReference type="PROSITE" id="PS51644"/>
    </source>
</evidence>
<dbReference type="RefSeq" id="WP_009532827.1">
    <property type="nucleotide sequence ID" value="NZ_CAUOLT010000072.1"/>
</dbReference>
<name>A0AA36Y5T9_9FIRM</name>
<protein>
    <recommendedName>
        <fullName evidence="1">HTH OST-type domain-containing protein</fullName>
    </recommendedName>
</protein>
<dbReference type="Pfam" id="PF01936">
    <property type="entry name" value="NYN"/>
    <property type="match status" value="1"/>
</dbReference>
<organism evidence="2 3">
    <name type="scientific">Stomatobaculum longum</name>
    <dbReference type="NCBI Taxonomy" id="796942"/>
    <lineage>
        <taxon>Bacteria</taxon>
        <taxon>Bacillati</taxon>
        <taxon>Bacillota</taxon>
        <taxon>Clostridia</taxon>
        <taxon>Lachnospirales</taxon>
        <taxon>Lachnospiraceae</taxon>
        <taxon>Stomatobaculum</taxon>
    </lineage>
</organism>
<evidence type="ECO:0000313" key="3">
    <source>
        <dbReference type="Proteomes" id="UP000018466"/>
    </source>
</evidence>
<dbReference type="Proteomes" id="UP000018466">
    <property type="component" value="Unassembled WGS sequence"/>
</dbReference>
<dbReference type="PANTHER" id="PTHR35811:SF1">
    <property type="entry name" value="HTH OST-TYPE DOMAIN-CONTAINING PROTEIN"/>
    <property type="match status" value="1"/>
</dbReference>
<evidence type="ECO:0000313" key="2">
    <source>
        <dbReference type="EMBL" id="EHO17395.1"/>
    </source>
</evidence>
<dbReference type="GO" id="GO:0004540">
    <property type="term" value="F:RNA nuclease activity"/>
    <property type="evidence" value="ECO:0007669"/>
    <property type="project" value="InterPro"/>
</dbReference>
<dbReference type="EMBL" id="AGEL01000006">
    <property type="protein sequence ID" value="EHO17395.1"/>
    <property type="molecule type" value="Genomic_DNA"/>
</dbReference>
<dbReference type="PROSITE" id="PS51644">
    <property type="entry name" value="HTH_OST"/>
    <property type="match status" value="1"/>
</dbReference>
<dbReference type="GeneID" id="86940754"/>
<dbReference type="InterPro" id="IPR021139">
    <property type="entry name" value="NYN"/>
</dbReference>
<dbReference type="AlphaFoldDB" id="A0AA36Y5T9"/>
<dbReference type="Pfam" id="PF12872">
    <property type="entry name" value="OST-HTH"/>
    <property type="match status" value="1"/>
</dbReference>
<feature type="domain" description="HTH OST-type" evidence="1">
    <location>
        <begin position="182"/>
        <end position="254"/>
    </location>
</feature>
<dbReference type="Gene3D" id="3.30.420.610">
    <property type="entry name" value="LOTUS domain-like"/>
    <property type="match status" value="1"/>
</dbReference>
<gene>
    <name evidence="2" type="ORF">HMPREF9623_00994</name>
</gene>
<accession>A0AA36Y5T9</accession>